<feature type="transmembrane region" description="Helical" evidence="7">
    <location>
        <begin position="361"/>
        <end position="381"/>
    </location>
</feature>
<name>A0A6J7F8U1_9ZZZZ</name>
<feature type="transmembrane region" description="Helical" evidence="7">
    <location>
        <begin position="300"/>
        <end position="323"/>
    </location>
</feature>
<dbReference type="InterPro" id="IPR020846">
    <property type="entry name" value="MFS_dom"/>
</dbReference>
<dbReference type="GO" id="GO:0022857">
    <property type="term" value="F:transmembrane transporter activity"/>
    <property type="evidence" value="ECO:0007669"/>
    <property type="project" value="InterPro"/>
</dbReference>
<evidence type="ECO:0000256" key="3">
    <source>
        <dbReference type="ARBA" id="ARBA00022448"/>
    </source>
</evidence>
<evidence type="ECO:0000259" key="8">
    <source>
        <dbReference type="PROSITE" id="PS50850"/>
    </source>
</evidence>
<evidence type="ECO:0000313" key="9">
    <source>
        <dbReference type="EMBL" id="CAB4890024.1"/>
    </source>
</evidence>
<evidence type="ECO:0000256" key="7">
    <source>
        <dbReference type="SAM" id="Phobius"/>
    </source>
</evidence>
<dbReference type="Pfam" id="PF07690">
    <property type="entry name" value="MFS_1"/>
    <property type="match status" value="1"/>
</dbReference>
<feature type="transmembrane region" description="Helical" evidence="7">
    <location>
        <begin position="275"/>
        <end position="294"/>
    </location>
</feature>
<dbReference type="Gene3D" id="1.20.1250.20">
    <property type="entry name" value="MFS general substrate transporter like domains"/>
    <property type="match status" value="2"/>
</dbReference>
<evidence type="ECO:0000256" key="1">
    <source>
        <dbReference type="ARBA" id="ARBA00004127"/>
    </source>
</evidence>
<dbReference type="PROSITE" id="PS50850">
    <property type="entry name" value="MFS"/>
    <property type="match status" value="1"/>
</dbReference>
<dbReference type="InterPro" id="IPR036259">
    <property type="entry name" value="MFS_trans_sf"/>
</dbReference>
<dbReference type="SUPFAM" id="SSF103473">
    <property type="entry name" value="MFS general substrate transporter"/>
    <property type="match status" value="1"/>
</dbReference>
<dbReference type="InterPro" id="IPR011701">
    <property type="entry name" value="MFS"/>
</dbReference>
<dbReference type="EMBL" id="CAFBMC010000008">
    <property type="protein sequence ID" value="CAB4890024.1"/>
    <property type="molecule type" value="Genomic_DNA"/>
</dbReference>
<gene>
    <name evidence="9" type="ORF">UFOPK3495_00284</name>
</gene>
<evidence type="ECO:0000256" key="5">
    <source>
        <dbReference type="ARBA" id="ARBA00022989"/>
    </source>
</evidence>
<feature type="transmembrane region" description="Helical" evidence="7">
    <location>
        <begin position="15"/>
        <end position="38"/>
    </location>
</feature>
<evidence type="ECO:0000256" key="2">
    <source>
        <dbReference type="ARBA" id="ARBA00008335"/>
    </source>
</evidence>
<reference evidence="9" key="1">
    <citation type="submission" date="2020-05" db="EMBL/GenBank/DDBJ databases">
        <authorList>
            <person name="Chiriac C."/>
            <person name="Salcher M."/>
            <person name="Ghai R."/>
            <person name="Kavagutti S V."/>
        </authorList>
    </citation>
    <scope>NUCLEOTIDE SEQUENCE</scope>
</reference>
<comment type="subcellular location">
    <subcellularLocation>
        <location evidence="1">Endomembrane system</location>
        <topology evidence="1">Multi-pass membrane protein</topology>
    </subcellularLocation>
</comment>
<dbReference type="InterPro" id="IPR051788">
    <property type="entry name" value="MFS_Transporter"/>
</dbReference>
<feature type="transmembrane region" description="Helical" evidence="7">
    <location>
        <begin position="78"/>
        <end position="97"/>
    </location>
</feature>
<dbReference type="AlphaFoldDB" id="A0A6J7F8U1"/>
<dbReference type="PANTHER" id="PTHR23514:SF3">
    <property type="entry name" value="BYPASS OF STOP CODON PROTEIN 6"/>
    <property type="match status" value="1"/>
</dbReference>
<proteinExistence type="inferred from homology"/>
<evidence type="ECO:0000256" key="4">
    <source>
        <dbReference type="ARBA" id="ARBA00022692"/>
    </source>
</evidence>
<keyword evidence="5 7" id="KW-1133">Transmembrane helix</keyword>
<feature type="transmembrane region" description="Helical" evidence="7">
    <location>
        <begin position="138"/>
        <end position="158"/>
    </location>
</feature>
<accession>A0A6J7F8U1</accession>
<dbReference type="GO" id="GO:0012505">
    <property type="term" value="C:endomembrane system"/>
    <property type="evidence" value="ECO:0007669"/>
    <property type="project" value="UniProtKB-SubCell"/>
</dbReference>
<evidence type="ECO:0000256" key="6">
    <source>
        <dbReference type="ARBA" id="ARBA00023136"/>
    </source>
</evidence>
<keyword evidence="6 7" id="KW-0472">Membrane</keyword>
<feature type="transmembrane region" description="Helical" evidence="7">
    <location>
        <begin position="103"/>
        <end position="126"/>
    </location>
</feature>
<feature type="transmembrane region" description="Helical" evidence="7">
    <location>
        <begin position="50"/>
        <end position="71"/>
    </location>
</feature>
<feature type="transmembrane region" description="Helical" evidence="7">
    <location>
        <begin position="335"/>
        <end position="355"/>
    </location>
</feature>
<sequence>MTTAPARPNRDRPTWICYLQNGFFAWFIYAFGATQALLRDEQGTTRSIAALHGTFLALGSLVGSLLAGPAMLRWGRGLVMRVGGIGAIIGILVYTTPHGAFPVTLAGASMAALSGSFFVSALNAFVMDHQGEAGPSALLEANAFAAFLGILAPLAVGVATASAFGWRAGVWVTVAALVAVELLRGRDLSAFRTDASELAHELHDKMPKKIYWSLGLFMCFVATEFSMTFWSADLLRERCGFSAGAAASSIGAITGGMLVGRLIGARLAERLSADFLLRASVVLSLLAFVLAWAFTWWPAVILGLALGGIGISVQTPLGIARVMQVSNGLTDRASALALVAASIAVATAPIALGVIADHVGVHLAFLMVPVFLAIALTILLVRPVAAQEHTELQPV</sequence>
<feature type="transmembrane region" description="Helical" evidence="7">
    <location>
        <begin position="210"/>
        <end position="230"/>
    </location>
</feature>
<keyword evidence="3" id="KW-0813">Transport</keyword>
<feature type="domain" description="Major facilitator superfamily (MFS) profile" evidence="8">
    <location>
        <begin position="173"/>
        <end position="395"/>
    </location>
</feature>
<comment type="similarity">
    <text evidence="2">Belongs to the major facilitator superfamily.</text>
</comment>
<protein>
    <submittedName>
        <fullName evidence="9">Unannotated protein</fullName>
    </submittedName>
</protein>
<dbReference type="GO" id="GO:0016020">
    <property type="term" value="C:membrane"/>
    <property type="evidence" value="ECO:0007669"/>
    <property type="project" value="TreeGrafter"/>
</dbReference>
<keyword evidence="4 7" id="KW-0812">Transmembrane</keyword>
<organism evidence="9">
    <name type="scientific">freshwater metagenome</name>
    <dbReference type="NCBI Taxonomy" id="449393"/>
    <lineage>
        <taxon>unclassified sequences</taxon>
        <taxon>metagenomes</taxon>
        <taxon>ecological metagenomes</taxon>
    </lineage>
</organism>
<dbReference type="PANTHER" id="PTHR23514">
    <property type="entry name" value="BYPASS OF STOP CODON PROTEIN 6"/>
    <property type="match status" value="1"/>
</dbReference>
<feature type="transmembrane region" description="Helical" evidence="7">
    <location>
        <begin position="164"/>
        <end position="183"/>
    </location>
</feature>
<feature type="transmembrane region" description="Helical" evidence="7">
    <location>
        <begin position="242"/>
        <end position="263"/>
    </location>
</feature>